<dbReference type="GO" id="GO:0003677">
    <property type="term" value="F:DNA binding"/>
    <property type="evidence" value="ECO:0007669"/>
    <property type="project" value="UniProtKB-KW"/>
</dbReference>
<comment type="caution">
    <text evidence="3">The sequence shown here is derived from an EMBL/GenBank/DDBJ whole genome shotgun (WGS) entry which is preliminary data.</text>
</comment>
<gene>
    <name evidence="3" type="ORF">AWC38_SpisGene25175</name>
</gene>
<evidence type="ECO:0000256" key="1">
    <source>
        <dbReference type="ARBA" id="ARBA00023125"/>
    </source>
</evidence>
<organism evidence="3 4">
    <name type="scientific">Stylophora pistillata</name>
    <name type="common">Smooth cauliflower coral</name>
    <dbReference type="NCBI Taxonomy" id="50429"/>
    <lineage>
        <taxon>Eukaryota</taxon>
        <taxon>Metazoa</taxon>
        <taxon>Cnidaria</taxon>
        <taxon>Anthozoa</taxon>
        <taxon>Hexacorallia</taxon>
        <taxon>Scleractinia</taxon>
        <taxon>Astrocoeniina</taxon>
        <taxon>Pocilloporidae</taxon>
        <taxon>Stylophora</taxon>
    </lineage>
</organism>
<evidence type="ECO:0000259" key="2">
    <source>
        <dbReference type="PROSITE" id="PS50943"/>
    </source>
</evidence>
<dbReference type="PANTHER" id="PTHR46797:SF1">
    <property type="entry name" value="METHYLPHOSPHONATE SYNTHASE"/>
    <property type="match status" value="1"/>
</dbReference>
<keyword evidence="1" id="KW-0238">DNA-binding</keyword>
<accession>A0A2B4R208</accession>
<dbReference type="GO" id="GO:0003700">
    <property type="term" value="F:DNA-binding transcription factor activity"/>
    <property type="evidence" value="ECO:0007669"/>
    <property type="project" value="TreeGrafter"/>
</dbReference>
<dbReference type="Gene3D" id="1.10.260.40">
    <property type="entry name" value="lambda repressor-like DNA-binding domains"/>
    <property type="match status" value="1"/>
</dbReference>
<sequence>MMGVIMGELKSKKVVRQAVSTLRPVSASQHTNAANDSGMGSLSVVSTTQVDAYRQSVRTRKRRKVSNLLRDYRLIRGLTLDDLAKMTDLSPSYLSRLEGGSRRLNVDILNKLAKSLDCQPSDLIGGSVEGSPAIPNVAQDLPLYEFQESESGLQFIDFAQPTSWVYRLTDLSDAAKAFAVQVSNDDFAPRYRAQDRLFIHPTKALTLKCTTLVTLTSQHTLLGQFMGWRSAHATGTEPVSTPVEASPDDFLVIEPITKLFSFTLSQDLKAQTGIKMED</sequence>
<protein>
    <recommendedName>
        <fullName evidence="2">HTH cro/C1-type domain-containing protein</fullName>
    </recommendedName>
</protein>
<dbReference type="AlphaFoldDB" id="A0A2B4R208"/>
<dbReference type="CDD" id="cd00093">
    <property type="entry name" value="HTH_XRE"/>
    <property type="match status" value="1"/>
</dbReference>
<dbReference type="PROSITE" id="PS50943">
    <property type="entry name" value="HTH_CROC1"/>
    <property type="match status" value="1"/>
</dbReference>
<keyword evidence="4" id="KW-1185">Reference proteome</keyword>
<dbReference type="PANTHER" id="PTHR46797">
    <property type="entry name" value="HTH-TYPE TRANSCRIPTIONAL REGULATOR"/>
    <property type="match status" value="1"/>
</dbReference>
<feature type="domain" description="HTH cro/C1-type" evidence="2">
    <location>
        <begin position="69"/>
        <end position="123"/>
    </location>
</feature>
<dbReference type="InterPro" id="IPR010982">
    <property type="entry name" value="Lambda_DNA-bd_dom_sf"/>
</dbReference>
<dbReference type="Proteomes" id="UP000225706">
    <property type="component" value="Unassembled WGS sequence"/>
</dbReference>
<feature type="non-terminal residue" evidence="3">
    <location>
        <position position="278"/>
    </location>
</feature>
<dbReference type="EMBL" id="LSMT01003150">
    <property type="protein sequence ID" value="PFX11226.1"/>
    <property type="molecule type" value="Genomic_DNA"/>
</dbReference>
<reference evidence="4" key="1">
    <citation type="journal article" date="2017" name="bioRxiv">
        <title>Comparative analysis of the genomes of Stylophora pistillata and Acropora digitifera provides evidence for extensive differences between species of corals.</title>
        <authorList>
            <person name="Voolstra C.R."/>
            <person name="Li Y."/>
            <person name="Liew Y.J."/>
            <person name="Baumgarten S."/>
            <person name="Zoccola D."/>
            <person name="Flot J.-F."/>
            <person name="Tambutte S."/>
            <person name="Allemand D."/>
            <person name="Aranda M."/>
        </authorList>
    </citation>
    <scope>NUCLEOTIDE SEQUENCE [LARGE SCALE GENOMIC DNA]</scope>
</reference>
<evidence type="ECO:0000313" key="4">
    <source>
        <dbReference type="Proteomes" id="UP000225706"/>
    </source>
</evidence>
<proteinExistence type="predicted"/>
<dbReference type="InterPro" id="IPR001387">
    <property type="entry name" value="Cro/C1-type_HTH"/>
</dbReference>
<name>A0A2B4R208_STYPI</name>
<evidence type="ECO:0000313" key="3">
    <source>
        <dbReference type="EMBL" id="PFX11226.1"/>
    </source>
</evidence>
<dbReference type="SUPFAM" id="SSF47413">
    <property type="entry name" value="lambda repressor-like DNA-binding domains"/>
    <property type="match status" value="1"/>
</dbReference>
<dbReference type="SMART" id="SM00530">
    <property type="entry name" value="HTH_XRE"/>
    <property type="match status" value="1"/>
</dbReference>
<dbReference type="Pfam" id="PF01381">
    <property type="entry name" value="HTH_3"/>
    <property type="match status" value="1"/>
</dbReference>
<dbReference type="GO" id="GO:0005829">
    <property type="term" value="C:cytosol"/>
    <property type="evidence" value="ECO:0007669"/>
    <property type="project" value="TreeGrafter"/>
</dbReference>
<dbReference type="InterPro" id="IPR050807">
    <property type="entry name" value="TransReg_Diox_bact_type"/>
</dbReference>